<dbReference type="RefSeq" id="WP_157346048.1">
    <property type="nucleotide sequence ID" value="NZ_WSEK01000005.1"/>
</dbReference>
<keyword evidence="5" id="KW-1185">Reference proteome</keyword>
<reference evidence="4 5" key="1">
    <citation type="submission" date="2019-12" db="EMBL/GenBank/DDBJ databases">
        <authorList>
            <person name="Huq M.A."/>
        </authorList>
    </citation>
    <scope>NUCLEOTIDE SEQUENCE [LARGE SCALE GENOMIC DNA]</scope>
    <source>
        <strain evidence="4 5">MAH-18</strain>
    </source>
</reference>
<dbReference type="NCBIfam" id="TIGR01760">
    <property type="entry name" value="tape_meas_TP901"/>
    <property type="match status" value="1"/>
</dbReference>
<evidence type="ECO:0000313" key="5">
    <source>
        <dbReference type="Proteomes" id="UP000473525"/>
    </source>
</evidence>
<feature type="domain" description="Phage tail tape measure protein" evidence="3">
    <location>
        <begin position="100"/>
        <end position="288"/>
    </location>
</feature>
<evidence type="ECO:0000259" key="3">
    <source>
        <dbReference type="Pfam" id="PF10145"/>
    </source>
</evidence>
<dbReference type="Proteomes" id="UP000473525">
    <property type="component" value="Unassembled WGS sequence"/>
</dbReference>
<keyword evidence="1" id="KW-1188">Viral release from host cell</keyword>
<feature type="region of interest" description="Disordered" evidence="2">
    <location>
        <begin position="899"/>
        <end position="920"/>
    </location>
</feature>
<name>A0A6L6XXY2_9ACTN</name>
<proteinExistence type="predicted"/>
<evidence type="ECO:0000313" key="4">
    <source>
        <dbReference type="EMBL" id="MVQ51276.1"/>
    </source>
</evidence>
<sequence length="1127" mass="118363">MGAEARSVVVRLSMDTAQAIRASKEFGTEFDRAMTQAERSSSRANQSVDKLASTAGKVALATTAALVASGKAAVDWESQFAGVEKTVDGTRSQLSGLEGELREMARTMPATHQEIAATAEAAGQLGVATEDVADFTKVMVEMGETTNLTADQAATDIAQFMNVMQTAAGDVDEIANTIVDLGNKGASTEAQIVSMAQRVAGAGALIGASESDVLALSAAMANLGIESELGGGAVQRVLVGINTQVASGGKYLEQYAATAGMTAQQFAQAWESDPVRAFDAFIQGLGRIQASGGDVASALDAMGIKGTQNLQVMLRLAGAGDSLTTALDQSASAWEENSALTTEYGKRAQTTGAQAQVAMNNIRDAGIEIGDTLLPVIAKVAEGTSAMTSAFSKAPQPIQSTVTGLLAVTAITSGAAWFGTKVVRGISQTREALDQVGMSGEKASRGLRGIATAGAGLAAVVTVADLLQHSLDELAHTRVDSSSLERDLVALADGRVVDNLENVAMAFQDIDDKWQRNANPLSWVSSWDPSGFEAASDTISSLDDALAAMVESGDAETAAAAFDELVNMADKVGVSADDAAKRFPEYATALENAATAAEDASGGNEKYASGADEAGESAAAATTSIQDLMKAMLKQRDAAVSAFGAETAWGQAIADAREQAATGAKGLNQYTEAGRANRSALQGLADAWNGQSAAVRNNEERFQAARRTFIQVAESMRVPHDAAVRLADSLLAIPKSRVAKVGVEGADAATGQVQRLNAELSHLVSKTITVAVNTVRTGLKPFQFDTGGYTGAGDKHEVAGVVHRGEVVIPQELVRRDWGMLSSRYGHLPGFAGGGVVGGRRTLDDRLAIAQALQEVVDLSRQLKDRVDKGKNKGEFAVRGLDRKVMELQLEAARADLRSAKNREQREARQQQREDAREKREKALDDLRALGEQLRQDAQSRLDDTTGQRNQLVGNIKGSLTSDIWAERKTQGLPSWLKGATSVDPLAALQEDVSNAQRYDELSQSLMARGLTGGAFRDAAEHGGLKGLEVLAGYSDEQLGQYASLYGQRDQLTTTAASRVGDQQYGAQIAQQTQELATISSKLDTLNQTVANQTAAQAANTITASEHYAQALNSVAARASRTGSRRR</sequence>
<gene>
    <name evidence="4" type="ORF">GON03_19010</name>
</gene>
<organism evidence="4 5">
    <name type="scientific">Nocardioides agri</name>
    <dbReference type="NCBI Taxonomy" id="2682843"/>
    <lineage>
        <taxon>Bacteria</taxon>
        <taxon>Bacillati</taxon>
        <taxon>Actinomycetota</taxon>
        <taxon>Actinomycetes</taxon>
        <taxon>Propionibacteriales</taxon>
        <taxon>Nocardioidaceae</taxon>
        <taxon>Nocardioides</taxon>
    </lineage>
</organism>
<comment type="caution">
    <text evidence="4">The sequence shown here is derived from an EMBL/GenBank/DDBJ whole genome shotgun (WGS) entry which is preliminary data.</text>
</comment>
<dbReference type="EMBL" id="WSEK01000005">
    <property type="protein sequence ID" value="MVQ51276.1"/>
    <property type="molecule type" value="Genomic_DNA"/>
</dbReference>
<dbReference type="PANTHER" id="PTHR37813">
    <property type="entry name" value="FELS-2 PROPHAGE PROTEIN"/>
    <property type="match status" value="1"/>
</dbReference>
<protein>
    <submittedName>
        <fullName evidence="4">Phage tail tape measure protein</fullName>
    </submittedName>
</protein>
<accession>A0A6L6XXY2</accession>
<dbReference type="InterPro" id="IPR010090">
    <property type="entry name" value="Phage_tape_meas"/>
</dbReference>
<dbReference type="AlphaFoldDB" id="A0A6L6XXY2"/>
<evidence type="ECO:0000256" key="2">
    <source>
        <dbReference type="SAM" id="MobiDB-lite"/>
    </source>
</evidence>
<evidence type="ECO:0000256" key="1">
    <source>
        <dbReference type="ARBA" id="ARBA00022612"/>
    </source>
</evidence>
<dbReference type="Pfam" id="PF10145">
    <property type="entry name" value="PhageMin_Tail"/>
    <property type="match status" value="1"/>
</dbReference>
<dbReference type="PANTHER" id="PTHR37813:SF1">
    <property type="entry name" value="FELS-2 PROPHAGE PROTEIN"/>
    <property type="match status" value="1"/>
</dbReference>